<comment type="subcellular location">
    <subcellularLocation>
        <location evidence="1">Membrane</location>
        <topology evidence="1">Multi-pass membrane protein</topology>
    </subcellularLocation>
</comment>
<feature type="transmembrane region" description="Helical" evidence="6">
    <location>
        <begin position="86"/>
        <end position="105"/>
    </location>
</feature>
<feature type="domain" description="EamA" evidence="7">
    <location>
        <begin position="7"/>
        <end position="131"/>
    </location>
</feature>
<gene>
    <name evidence="8" type="ORF">C1706_06470</name>
</gene>
<evidence type="ECO:0000256" key="5">
    <source>
        <dbReference type="ARBA" id="ARBA00023136"/>
    </source>
</evidence>
<feature type="transmembrane region" description="Helical" evidence="6">
    <location>
        <begin position="117"/>
        <end position="134"/>
    </location>
</feature>
<proteinExistence type="inferred from homology"/>
<comment type="similarity">
    <text evidence="2">Belongs to the EamA transporter family.</text>
</comment>
<evidence type="ECO:0000256" key="1">
    <source>
        <dbReference type="ARBA" id="ARBA00004141"/>
    </source>
</evidence>
<feature type="transmembrane region" description="Helical" evidence="6">
    <location>
        <begin position="172"/>
        <end position="190"/>
    </location>
</feature>
<protein>
    <submittedName>
        <fullName evidence="8">EamA family transporter</fullName>
    </submittedName>
</protein>
<accession>A0A4Q2EHK4</accession>
<dbReference type="OrthoDB" id="9812521at2"/>
<dbReference type="AlphaFoldDB" id="A0A4Q2EHK4"/>
<feature type="domain" description="EamA" evidence="7">
    <location>
        <begin position="143"/>
        <end position="278"/>
    </location>
</feature>
<organism evidence="8 9">
    <name type="scientific">Propioniciclava flava</name>
    <dbReference type="NCBI Taxonomy" id="2072026"/>
    <lineage>
        <taxon>Bacteria</taxon>
        <taxon>Bacillati</taxon>
        <taxon>Actinomycetota</taxon>
        <taxon>Actinomycetes</taxon>
        <taxon>Propionibacteriales</taxon>
        <taxon>Propionibacteriaceae</taxon>
        <taxon>Propioniciclava</taxon>
    </lineage>
</organism>
<dbReference type="Proteomes" id="UP000290624">
    <property type="component" value="Unassembled WGS sequence"/>
</dbReference>
<keyword evidence="3 6" id="KW-0812">Transmembrane</keyword>
<name>A0A4Q2EHK4_9ACTN</name>
<dbReference type="InterPro" id="IPR050638">
    <property type="entry name" value="AA-Vitamin_Transporters"/>
</dbReference>
<dbReference type="InterPro" id="IPR037185">
    <property type="entry name" value="EmrE-like"/>
</dbReference>
<dbReference type="EMBL" id="PPCV01000003">
    <property type="protein sequence ID" value="RXW32779.1"/>
    <property type="molecule type" value="Genomic_DNA"/>
</dbReference>
<comment type="caution">
    <text evidence="8">The sequence shown here is derived from an EMBL/GenBank/DDBJ whole genome shotgun (WGS) entry which is preliminary data.</text>
</comment>
<dbReference type="GO" id="GO:0016020">
    <property type="term" value="C:membrane"/>
    <property type="evidence" value="ECO:0007669"/>
    <property type="project" value="UniProtKB-SubCell"/>
</dbReference>
<dbReference type="SUPFAM" id="SSF103481">
    <property type="entry name" value="Multidrug resistance efflux transporter EmrE"/>
    <property type="match status" value="2"/>
</dbReference>
<feature type="transmembrane region" description="Helical" evidence="6">
    <location>
        <begin position="140"/>
        <end position="160"/>
    </location>
</feature>
<evidence type="ECO:0000256" key="3">
    <source>
        <dbReference type="ARBA" id="ARBA00022692"/>
    </source>
</evidence>
<evidence type="ECO:0000256" key="2">
    <source>
        <dbReference type="ARBA" id="ARBA00007362"/>
    </source>
</evidence>
<feature type="transmembrane region" description="Helical" evidence="6">
    <location>
        <begin position="60"/>
        <end position="80"/>
    </location>
</feature>
<sequence>MPVRDRLLAVLVAVLWGLNFIAIDLGMADLPPLMFVAIRFVFVVFPAIFFVPKPDAAWRTILLIGAFMSLGQFSLLYLAISLGMPAGMASLVLQAQVLFTVLLAWVGLRERPRSEQLVGVLIGTVGLAIIAVAHGMQAPVIPLFVTLAAAAAWAIGNVLVRQAKVASGLSMVVWSGIVVPLPALALSLVLDGPAALARGFAGFGWTAVLGTAYTVIAASLIGYTIFNSLLARHPATSVVPYILLVPVVGIASAWLVMNEVPSAGELIGAAIMLVGVAVAGGSFALRSRSRASTDSPDAT</sequence>
<dbReference type="PANTHER" id="PTHR32322">
    <property type="entry name" value="INNER MEMBRANE TRANSPORTER"/>
    <property type="match status" value="1"/>
</dbReference>
<feature type="transmembrane region" description="Helical" evidence="6">
    <location>
        <begin position="263"/>
        <end position="285"/>
    </location>
</feature>
<keyword evidence="4 6" id="KW-1133">Transmembrane helix</keyword>
<evidence type="ECO:0000256" key="4">
    <source>
        <dbReference type="ARBA" id="ARBA00022989"/>
    </source>
</evidence>
<feature type="transmembrane region" description="Helical" evidence="6">
    <location>
        <begin position="32"/>
        <end position="51"/>
    </location>
</feature>
<evidence type="ECO:0000256" key="6">
    <source>
        <dbReference type="SAM" id="Phobius"/>
    </source>
</evidence>
<dbReference type="Pfam" id="PF00892">
    <property type="entry name" value="EamA"/>
    <property type="match status" value="2"/>
</dbReference>
<dbReference type="InterPro" id="IPR000620">
    <property type="entry name" value="EamA_dom"/>
</dbReference>
<evidence type="ECO:0000313" key="8">
    <source>
        <dbReference type="EMBL" id="RXW32779.1"/>
    </source>
</evidence>
<evidence type="ECO:0000259" key="7">
    <source>
        <dbReference type="Pfam" id="PF00892"/>
    </source>
</evidence>
<evidence type="ECO:0000313" key="9">
    <source>
        <dbReference type="Proteomes" id="UP000290624"/>
    </source>
</evidence>
<feature type="transmembrane region" description="Helical" evidence="6">
    <location>
        <begin position="238"/>
        <end position="257"/>
    </location>
</feature>
<keyword evidence="9" id="KW-1185">Reference proteome</keyword>
<keyword evidence="5 6" id="KW-0472">Membrane</keyword>
<feature type="transmembrane region" description="Helical" evidence="6">
    <location>
        <begin position="202"/>
        <end position="226"/>
    </location>
</feature>
<dbReference type="RefSeq" id="WP_129458390.1">
    <property type="nucleotide sequence ID" value="NZ_PPCV01000003.1"/>
</dbReference>
<reference evidence="8 9" key="1">
    <citation type="submission" date="2018-01" db="EMBL/GenBank/DDBJ databases">
        <title>Lactibacter flavus gen. nov., sp. nov., a novel bacterium of the family Propionibacteriaceae isolated from raw milk and dairy products.</title>
        <authorList>
            <person name="Wenning M."/>
            <person name="Breitenwieser F."/>
            <person name="Huptas C."/>
            <person name="von Neubeck M."/>
            <person name="Busse H.-J."/>
            <person name="Scherer S."/>
        </authorList>
    </citation>
    <scope>NUCLEOTIDE SEQUENCE [LARGE SCALE GENOMIC DNA]</scope>
    <source>
        <strain evidence="8 9">VG341</strain>
    </source>
</reference>
<dbReference type="PANTHER" id="PTHR32322:SF9">
    <property type="entry name" value="AMINO-ACID METABOLITE EFFLUX PUMP-RELATED"/>
    <property type="match status" value="1"/>
</dbReference>